<protein>
    <submittedName>
        <fullName evidence="1">XRE family transcriptional regulator</fullName>
    </submittedName>
</protein>
<sequence length="216" mass="23696">MQQIRESLHRWLRSVMDERGWTAATWAKRADVTATNLTRFLKDPEGASLPSAETIGRLAFAAGSEPRFLSSNQPSTSSCRVPVLSHEQIRTVMDLSRAGAAEYLADALHRGAPCVLMDRPTSPRAFGLQITSLHMNAGGLLPQDQIVIEPVDHVPPRKGDMVITIDGTSLCAYRYYHPQLVPISTDPHCCPMVIDGAEMVGVAILVVRPLRVELMS</sequence>
<evidence type="ECO:0000313" key="2">
    <source>
        <dbReference type="Proteomes" id="UP000595197"/>
    </source>
</evidence>
<dbReference type="SUPFAM" id="SSF47413">
    <property type="entry name" value="lambda repressor-like DNA-binding domains"/>
    <property type="match status" value="1"/>
</dbReference>
<keyword evidence="2" id="KW-1185">Reference proteome</keyword>
<dbReference type="InterPro" id="IPR010982">
    <property type="entry name" value="Lambda_DNA-bd_dom_sf"/>
</dbReference>
<proteinExistence type="predicted"/>
<reference evidence="1" key="1">
    <citation type="submission" date="2021-02" db="EMBL/GenBank/DDBJ databases">
        <title>Skermanella TT6 skin isolate.</title>
        <authorList>
            <person name="Lee K."/>
            <person name="Ganzorig M."/>
        </authorList>
    </citation>
    <scope>NUCLEOTIDE SEQUENCE</scope>
    <source>
        <strain evidence="1">TT6</strain>
    </source>
</reference>
<dbReference type="Proteomes" id="UP000595197">
    <property type="component" value="Chromosome"/>
</dbReference>
<dbReference type="InterPro" id="IPR001387">
    <property type="entry name" value="Cro/C1-type_HTH"/>
</dbReference>
<evidence type="ECO:0000313" key="1">
    <source>
        <dbReference type="EMBL" id="QQP88105.1"/>
    </source>
</evidence>
<accession>A0ABX7B1B8</accession>
<organism evidence="1 2">
    <name type="scientific">Skermanella cutis</name>
    <dbReference type="NCBI Taxonomy" id="2775420"/>
    <lineage>
        <taxon>Bacteria</taxon>
        <taxon>Pseudomonadati</taxon>
        <taxon>Pseudomonadota</taxon>
        <taxon>Alphaproteobacteria</taxon>
        <taxon>Rhodospirillales</taxon>
        <taxon>Azospirillaceae</taxon>
        <taxon>Skermanella</taxon>
    </lineage>
</organism>
<dbReference type="EMBL" id="CP067420">
    <property type="protein sequence ID" value="QQP88105.1"/>
    <property type="molecule type" value="Genomic_DNA"/>
</dbReference>
<name>A0ABX7B1B8_9PROT</name>
<dbReference type="RefSeq" id="WP_201072560.1">
    <property type="nucleotide sequence ID" value="NZ_CP067420.1"/>
</dbReference>
<gene>
    <name evidence="1" type="ORF">IGS68_18860</name>
</gene>
<dbReference type="CDD" id="cd00093">
    <property type="entry name" value="HTH_XRE"/>
    <property type="match status" value="1"/>
</dbReference>